<reference evidence="2 4" key="2">
    <citation type="journal article" date="2018" name="Plant J.">
        <title>The Physcomitrella patens chromosome-scale assembly reveals moss genome structure and evolution.</title>
        <authorList>
            <person name="Lang D."/>
            <person name="Ullrich K.K."/>
            <person name="Murat F."/>
            <person name="Fuchs J."/>
            <person name="Jenkins J."/>
            <person name="Haas F.B."/>
            <person name="Piednoel M."/>
            <person name="Gundlach H."/>
            <person name="Van Bel M."/>
            <person name="Meyberg R."/>
            <person name="Vives C."/>
            <person name="Morata J."/>
            <person name="Symeonidi A."/>
            <person name="Hiss M."/>
            <person name="Muchero W."/>
            <person name="Kamisugi Y."/>
            <person name="Saleh O."/>
            <person name="Blanc G."/>
            <person name="Decker E.L."/>
            <person name="van Gessel N."/>
            <person name="Grimwood J."/>
            <person name="Hayes R.D."/>
            <person name="Graham S.W."/>
            <person name="Gunter L.E."/>
            <person name="McDaniel S.F."/>
            <person name="Hoernstein S.N.W."/>
            <person name="Larsson A."/>
            <person name="Li F.W."/>
            <person name="Perroud P.F."/>
            <person name="Phillips J."/>
            <person name="Ranjan P."/>
            <person name="Rokshar D.S."/>
            <person name="Rothfels C.J."/>
            <person name="Schneider L."/>
            <person name="Shu S."/>
            <person name="Stevenson D.W."/>
            <person name="Thummler F."/>
            <person name="Tillich M."/>
            <person name="Villarreal Aguilar J.C."/>
            <person name="Widiez T."/>
            <person name="Wong G.K."/>
            <person name="Wymore A."/>
            <person name="Zhang Y."/>
            <person name="Zimmer A.D."/>
            <person name="Quatrano R.S."/>
            <person name="Mayer K.F.X."/>
            <person name="Goodstein D."/>
            <person name="Casacuberta J.M."/>
            <person name="Vandepoele K."/>
            <person name="Reski R."/>
            <person name="Cuming A.C."/>
            <person name="Tuskan G.A."/>
            <person name="Maumus F."/>
            <person name="Salse J."/>
            <person name="Schmutz J."/>
            <person name="Rensing S.A."/>
        </authorList>
    </citation>
    <scope>NUCLEOTIDE SEQUENCE [LARGE SCALE GENOMIC DNA]</scope>
    <source>
        <strain evidence="3 4">cv. Gransden 2004</strain>
    </source>
</reference>
<dbReference type="InParanoid" id="A0A2K1L0F8"/>
<reference evidence="2 4" key="1">
    <citation type="journal article" date="2008" name="Science">
        <title>The Physcomitrella genome reveals evolutionary insights into the conquest of land by plants.</title>
        <authorList>
            <person name="Rensing S."/>
            <person name="Lang D."/>
            <person name="Zimmer A."/>
            <person name="Terry A."/>
            <person name="Salamov A."/>
            <person name="Shapiro H."/>
            <person name="Nishiyama T."/>
            <person name="Perroud P.-F."/>
            <person name="Lindquist E."/>
            <person name="Kamisugi Y."/>
            <person name="Tanahashi T."/>
            <person name="Sakakibara K."/>
            <person name="Fujita T."/>
            <person name="Oishi K."/>
            <person name="Shin-I T."/>
            <person name="Kuroki Y."/>
            <person name="Toyoda A."/>
            <person name="Suzuki Y."/>
            <person name="Hashimoto A."/>
            <person name="Yamaguchi K."/>
            <person name="Sugano A."/>
            <person name="Kohara Y."/>
            <person name="Fujiyama A."/>
            <person name="Anterola A."/>
            <person name="Aoki S."/>
            <person name="Ashton N."/>
            <person name="Barbazuk W.B."/>
            <person name="Barker E."/>
            <person name="Bennetzen J."/>
            <person name="Bezanilla M."/>
            <person name="Blankenship R."/>
            <person name="Cho S.H."/>
            <person name="Dutcher S."/>
            <person name="Estelle M."/>
            <person name="Fawcett J.A."/>
            <person name="Gundlach H."/>
            <person name="Hanada K."/>
            <person name="Heyl A."/>
            <person name="Hicks K.A."/>
            <person name="Hugh J."/>
            <person name="Lohr M."/>
            <person name="Mayer K."/>
            <person name="Melkozernov A."/>
            <person name="Murata T."/>
            <person name="Nelson D."/>
            <person name="Pils B."/>
            <person name="Prigge M."/>
            <person name="Reiss B."/>
            <person name="Renner T."/>
            <person name="Rombauts S."/>
            <person name="Rushton P."/>
            <person name="Sanderfoot A."/>
            <person name="Schween G."/>
            <person name="Shiu S.-H."/>
            <person name="Stueber K."/>
            <person name="Theodoulou F.L."/>
            <person name="Tu H."/>
            <person name="Van de Peer Y."/>
            <person name="Verrier P.J."/>
            <person name="Waters E."/>
            <person name="Wood A."/>
            <person name="Yang L."/>
            <person name="Cove D."/>
            <person name="Cuming A."/>
            <person name="Hasebe M."/>
            <person name="Lucas S."/>
            <person name="Mishler D.B."/>
            <person name="Reski R."/>
            <person name="Grigoriev I."/>
            <person name="Quatrano R.S."/>
            <person name="Boore J.L."/>
        </authorList>
    </citation>
    <scope>NUCLEOTIDE SEQUENCE [LARGE SCALE GENOMIC DNA]</scope>
    <source>
        <strain evidence="3 4">cv. Gransden 2004</strain>
    </source>
</reference>
<dbReference type="Proteomes" id="UP000006727">
    <property type="component" value="Chromosome 2"/>
</dbReference>
<dbReference type="AlphaFoldDB" id="A0A2K1L0F8"/>
<dbReference type="EMBL" id="ABEU02000002">
    <property type="protein sequence ID" value="PNR59510.1"/>
    <property type="molecule type" value="Genomic_DNA"/>
</dbReference>
<dbReference type="PaxDb" id="3218-PP1S7_396V6.1"/>
<gene>
    <name evidence="2" type="ORF">PHYPA_002301</name>
</gene>
<keyword evidence="4" id="KW-1185">Reference proteome</keyword>
<evidence type="ECO:0000256" key="1">
    <source>
        <dbReference type="SAM" id="SignalP"/>
    </source>
</evidence>
<keyword evidence="1" id="KW-0732">Signal</keyword>
<name>A0A2K1L0F8_PHYPA</name>
<dbReference type="Gramene" id="Pp3c2_6180V3.1">
    <property type="protein sequence ID" value="PAC:32936624.CDS.1"/>
    <property type="gene ID" value="Pp3c2_6180"/>
</dbReference>
<protein>
    <submittedName>
        <fullName evidence="2 3">Uncharacterized protein</fullName>
    </submittedName>
</protein>
<evidence type="ECO:0000313" key="4">
    <source>
        <dbReference type="Proteomes" id="UP000006727"/>
    </source>
</evidence>
<reference evidence="3" key="3">
    <citation type="submission" date="2020-12" db="UniProtKB">
        <authorList>
            <consortium name="EnsemblPlants"/>
        </authorList>
    </citation>
    <scope>IDENTIFICATION</scope>
</reference>
<proteinExistence type="predicted"/>
<evidence type="ECO:0000313" key="2">
    <source>
        <dbReference type="EMBL" id="PNR59510.1"/>
    </source>
</evidence>
<dbReference type="EnsemblPlants" id="Pp3c2_6180V3.1">
    <property type="protein sequence ID" value="PAC:32936624.CDS.1"/>
    <property type="gene ID" value="Pp3c2_6180"/>
</dbReference>
<evidence type="ECO:0000313" key="3">
    <source>
        <dbReference type="EnsemblPlants" id="PAC:32936624.CDS.1"/>
    </source>
</evidence>
<accession>A0A2K1L0F8</accession>
<feature type="chain" id="PRO_5036319116" evidence="1">
    <location>
        <begin position="22"/>
        <end position="169"/>
    </location>
</feature>
<sequence>MAKALFIFAVLLLAAAATIDAGVSPAPAPAPKPGVVLPKVPATKSALVKVLILNKSSKDLVIKVKELGPKAKAIVAKADKWTGVGEFKVSLTLNHILHLTVSVKNEKNMLVTKELALNLFNRVKRDLEGKKFVVLKAVEDRKKLANGKVKKFLSIWLDAKIVLSINLSV</sequence>
<organism evidence="2">
    <name type="scientific">Physcomitrium patens</name>
    <name type="common">Spreading-leaved earth moss</name>
    <name type="synonym">Physcomitrella patens</name>
    <dbReference type="NCBI Taxonomy" id="3218"/>
    <lineage>
        <taxon>Eukaryota</taxon>
        <taxon>Viridiplantae</taxon>
        <taxon>Streptophyta</taxon>
        <taxon>Embryophyta</taxon>
        <taxon>Bryophyta</taxon>
        <taxon>Bryophytina</taxon>
        <taxon>Bryopsida</taxon>
        <taxon>Funariidae</taxon>
        <taxon>Funariales</taxon>
        <taxon>Funariaceae</taxon>
        <taxon>Physcomitrium</taxon>
    </lineage>
</organism>
<feature type="signal peptide" evidence="1">
    <location>
        <begin position="1"/>
        <end position="21"/>
    </location>
</feature>